<comment type="caution">
    <text evidence="7">The sequence shown here is derived from an EMBL/GenBank/DDBJ whole genome shotgun (WGS) entry which is preliminary data.</text>
</comment>
<keyword evidence="3" id="KW-0012">Acyltransferase</keyword>
<dbReference type="InterPro" id="IPR031641">
    <property type="entry name" value="PapA_C"/>
</dbReference>
<dbReference type="SUPFAM" id="SSF52833">
    <property type="entry name" value="Thioredoxin-like"/>
    <property type="match status" value="1"/>
</dbReference>
<evidence type="ECO:0000256" key="4">
    <source>
        <dbReference type="SAM" id="MobiDB-lite"/>
    </source>
</evidence>
<evidence type="ECO:0000256" key="2">
    <source>
        <dbReference type="ARBA" id="ARBA00022679"/>
    </source>
</evidence>
<feature type="domain" description="GST N-terminal" evidence="5">
    <location>
        <begin position="4"/>
        <end position="90"/>
    </location>
</feature>
<evidence type="ECO:0008006" key="9">
    <source>
        <dbReference type="Google" id="ProtNLM"/>
    </source>
</evidence>
<dbReference type="SUPFAM" id="SSF52777">
    <property type="entry name" value="CoA-dependent acyltransferases"/>
    <property type="match status" value="1"/>
</dbReference>
<organism evidence="7 8">
    <name type="scientific">Xylaria flabelliformis</name>
    <dbReference type="NCBI Taxonomy" id="2512241"/>
    <lineage>
        <taxon>Eukaryota</taxon>
        <taxon>Fungi</taxon>
        <taxon>Dikarya</taxon>
        <taxon>Ascomycota</taxon>
        <taxon>Pezizomycotina</taxon>
        <taxon>Sordariomycetes</taxon>
        <taxon>Xylariomycetidae</taxon>
        <taxon>Xylariales</taxon>
        <taxon>Xylariaceae</taxon>
        <taxon>Xylaria</taxon>
    </lineage>
</organism>
<reference evidence="8" key="1">
    <citation type="submission" date="2019-06" db="EMBL/GenBank/DDBJ databases">
        <title>Draft genome sequence of the griseofulvin-producing fungus Xylaria cubensis strain G536.</title>
        <authorList>
            <person name="Mead M.E."/>
            <person name="Raja H.A."/>
            <person name="Steenwyk J.L."/>
            <person name="Knowles S.L."/>
            <person name="Oberlies N.H."/>
            <person name="Rokas A."/>
        </authorList>
    </citation>
    <scope>NUCLEOTIDE SEQUENCE [LARGE SCALE GENOMIC DNA]</scope>
    <source>
        <strain evidence="8">G536</strain>
    </source>
</reference>
<dbReference type="GO" id="GO:0016746">
    <property type="term" value="F:acyltransferase activity"/>
    <property type="evidence" value="ECO:0007669"/>
    <property type="project" value="UniProtKB-KW"/>
</dbReference>
<dbReference type="Pfam" id="PF14497">
    <property type="entry name" value="GST_C_3"/>
    <property type="match status" value="1"/>
</dbReference>
<dbReference type="CDD" id="cd03192">
    <property type="entry name" value="GST_C_Sigma_like"/>
    <property type="match status" value="1"/>
</dbReference>
<dbReference type="InterPro" id="IPR036249">
    <property type="entry name" value="Thioredoxin-like_sf"/>
</dbReference>
<feature type="compositionally biased region" description="Polar residues" evidence="4">
    <location>
        <begin position="321"/>
        <end position="330"/>
    </location>
</feature>
<dbReference type="InterPro" id="IPR023213">
    <property type="entry name" value="CAT-like_dom_sf"/>
</dbReference>
<dbReference type="SFLD" id="SFLDS00019">
    <property type="entry name" value="Glutathione_Transferase_(cytos"/>
    <property type="match status" value="1"/>
</dbReference>
<dbReference type="PROSITE" id="PS50404">
    <property type="entry name" value="GST_NTER"/>
    <property type="match status" value="1"/>
</dbReference>
<protein>
    <recommendedName>
        <fullName evidence="9">GST N-terminal domain-containing protein</fullName>
    </recommendedName>
</protein>
<dbReference type="Pfam" id="PF16911">
    <property type="entry name" value="PapA_C"/>
    <property type="match status" value="1"/>
</dbReference>
<dbReference type="Gene3D" id="3.30.559.10">
    <property type="entry name" value="Chloramphenicol acetyltransferase-like domain"/>
    <property type="match status" value="1"/>
</dbReference>
<dbReference type="Gene3D" id="3.40.30.10">
    <property type="entry name" value="Glutaredoxin"/>
    <property type="match status" value="1"/>
</dbReference>
<dbReference type="STRING" id="2512241.A0A553I2W8"/>
<proteinExistence type="inferred from homology"/>
<sequence>MAATYELIYYGGVPGRGENIRLALEEAGASYTDTATLPFEKSREAVGAVLEGIQGNPPYFAPPTFRHGDLIISQTSNILMYLGPKLGLAGSDENDKYRVNALALTALDGLCNEVHDCHHPIVVELYWEDQKEESHRRSKEWIKHRLPKHLGYWEKVLKSTEGPWLLGDKFTYADLVVFQCLDGTLFAFPKAMKQAKESGKYDRVFQLWEAVKARPNIAAYLSSDRRQKYDWGIYRYYPENDVVADSVQQLAQLPPIFSGLHLDLNRRAEDHETVAFAYFCTRVCGVVTFLVKKPAMIVAQRYANFDDADKINFSTVNQNFGSTDRVSPQESPKLRLKDSDPSFTVGNNRQLAQNSSPCGLTMATEKEPATETMSSRLRWHSSSLLNRIFHFQNGPQDTKAVSREWQPTGSLHRVVNERKTFSHVSVSDKNTSLLQPTDSTAISRPIGTLEWFFKRLGDKATAANREHAAFFTVLQVRFPTQVANAEDYISKAWEVVGRRFPAIRAEISPPDQADPHNRARFAVRPFDIHSFRNTFSTHPGCPNVDELFANSSPIRSTATCYWLPSPGQIVLRTAHWRADGFGQILLTDVFMSTLASIVQKGLEAPLDDSLTRQPMDAPITPGLEDLIRKYVKDPPADPADADILMDTLVNGRHSIAIPTRPGSEGAVATKSSRAGIRMNAESTAELTRACREQGVSVTSALNAAIIRATARYPQAPEADAYVIFAPVDLRGPLIAAGAQECTQPTGTYVSGLPLRIEGVAKHLENGESVPGKSFDTLAEELSAFYSQDLLNYRRPGDTSGKTVSLLQLADPYLEKMTDFFATFPAPGCPYPKTPVISSLGKMDGLVKREYPSGEDEDASSSSSKLHVTDFWVGIENSTPMITFHPWSWADELTLSAAWNESFYSKEIVFDALEKIMEELGEGLKMDEVSYRVVTSCHDTSGQV</sequence>
<comment type="similarity">
    <text evidence="1">Belongs to the GST superfamily.</text>
</comment>
<dbReference type="PANTHER" id="PTHR42034:SF1">
    <property type="entry name" value="CONDENSATION DOMAIN-CONTAINING PROTEIN"/>
    <property type="match status" value="1"/>
</dbReference>
<dbReference type="InterPro" id="IPR010987">
    <property type="entry name" value="Glutathione-S-Trfase_C-like"/>
</dbReference>
<dbReference type="PROSITE" id="PS50405">
    <property type="entry name" value="GST_CTER"/>
    <property type="match status" value="1"/>
</dbReference>
<dbReference type="PANTHER" id="PTHR42034">
    <property type="entry name" value="CHROMOSOME 7, WHOLE GENOME SHOTGUN SEQUENCE-RELATED"/>
    <property type="match status" value="1"/>
</dbReference>
<dbReference type="Proteomes" id="UP000319160">
    <property type="component" value="Unassembled WGS sequence"/>
</dbReference>
<dbReference type="SUPFAM" id="SSF47616">
    <property type="entry name" value="GST C-terminal domain-like"/>
    <property type="match status" value="1"/>
</dbReference>
<evidence type="ECO:0000259" key="6">
    <source>
        <dbReference type="PROSITE" id="PS50405"/>
    </source>
</evidence>
<dbReference type="OrthoDB" id="10000533at2759"/>
<keyword evidence="2" id="KW-0808">Transferase</keyword>
<dbReference type="InterPro" id="IPR040079">
    <property type="entry name" value="Glutathione_S-Trfase"/>
</dbReference>
<dbReference type="EMBL" id="VFLP01000022">
    <property type="protein sequence ID" value="TRX94543.1"/>
    <property type="molecule type" value="Genomic_DNA"/>
</dbReference>
<name>A0A553I2W8_9PEZI</name>
<dbReference type="Gene3D" id="3.30.559.30">
    <property type="entry name" value="Nonribosomal peptide synthetase, condensation domain"/>
    <property type="match status" value="1"/>
</dbReference>
<evidence type="ECO:0000313" key="8">
    <source>
        <dbReference type="Proteomes" id="UP000319160"/>
    </source>
</evidence>
<dbReference type="AlphaFoldDB" id="A0A553I2W8"/>
<accession>A0A553I2W8</accession>
<dbReference type="InterPro" id="IPR036282">
    <property type="entry name" value="Glutathione-S-Trfase_C_sf"/>
</dbReference>
<evidence type="ECO:0000259" key="5">
    <source>
        <dbReference type="PROSITE" id="PS50404"/>
    </source>
</evidence>
<evidence type="ECO:0000256" key="1">
    <source>
        <dbReference type="ARBA" id="ARBA00007409"/>
    </source>
</evidence>
<feature type="domain" description="GST C-terminal" evidence="6">
    <location>
        <begin position="92"/>
        <end position="231"/>
    </location>
</feature>
<evidence type="ECO:0000256" key="3">
    <source>
        <dbReference type="ARBA" id="ARBA00023315"/>
    </source>
</evidence>
<gene>
    <name evidence="7" type="ORF">FHL15_004698</name>
</gene>
<dbReference type="InterPro" id="IPR004045">
    <property type="entry name" value="Glutathione_S-Trfase_N"/>
</dbReference>
<evidence type="ECO:0000313" key="7">
    <source>
        <dbReference type="EMBL" id="TRX94543.1"/>
    </source>
</evidence>
<dbReference type="InterPro" id="IPR004046">
    <property type="entry name" value="GST_C"/>
</dbReference>
<feature type="region of interest" description="Disordered" evidence="4">
    <location>
        <begin position="321"/>
        <end position="342"/>
    </location>
</feature>
<keyword evidence="8" id="KW-1185">Reference proteome</keyword>
<dbReference type="Gene3D" id="1.20.1050.10">
    <property type="match status" value="1"/>
</dbReference>